<evidence type="ECO:0008006" key="3">
    <source>
        <dbReference type="Google" id="ProtNLM"/>
    </source>
</evidence>
<gene>
    <name evidence="1" type="ORF">B5789_1524</name>
</gene>
<sequence>MKTTDIYGLPYIEADDLVSAAPAQFKTMAEGIETALVEVDSRNTPAGVKPVIATTLEALAAQTGVTGQTGYVTADTTTANNGPYFWNGSAWLPYATGGMLDDLRNQLTQGYESAKFTWQNTGSFQPDSYGGGMEIVVDRANRLLHVHLSGFKSTVSLSSDFPVFHYASGPKPSRAVSLGCLWSIPGSNFAKQAKWNTDGSVSVIGGMAVNDRCLHTPRTLPIPAGVTFA</sequence>
<reference evidence="1 2" key="1">
    <citation type="submission" date="2017-03" db="EMBL/GenBank/DDBJ databases">
        <title>Maternal inheritance of bifidobacteria.</title>
        <authorList>
            <person name="Lugli G.A."/>
            <person name="Duranti S."/>
            <person name="Milani C."/>
            <person name="Mancabelli L."/>
        </authorList>
    </citation>
    <scope>NUCLEOTIDE SEQUENCE [LARGE SCALE GENOMIC DNA]</scope>
    <source>
        <strain evidence="1 2">1892B</strain>
    </source>
</reference>
<evidence type="ECO:0000313" key="2">
    <source>
        <dbReference type="Proteomes" id="UP000192714"/>
    </source>
</evidence>
<comment type="caution">
    <text evidence="1">The sequence shown here is derived from an EMBL/GenBank/DDBJ whole genome shotgun (WGS) entry which is preliminary data.</text>
</comment>
<dbReference type="EMBL" id="NAQF01000007">
    <property type="protein sequence ID" value="OQM57286.1"/>
    <property type="molecule type" value="Genomic_DNA"/>
</dbReference>
<name>A0AB73MYY3_BIFAD</name>
<accession>A0AB73MYY3</accession>
<evidence type="ECO:0000313" key="1">
    <source>
        <dbReference type="EMBL" id="OQM57286.1"/>
    </source>
</evidence>
<organism evidence="1 2">
    <name type="scientific">Bifidobacterium adolescentis</name>
    <dbReference type="NCBI Taxonomy" id="1680"/>
    <lineage>
        <taxon>Bacteria</taxon>
        <taxon>Bacillati</taxon>
        <taxon>Actinomycetota</taxon>
        <taxon>Actinomycetes</taxon>
        <taxon>Bifidobacteriales</taxon>
        <taxon>Bifidobacteriaceae</taxon>
        <taxon>Bifidobacterium</taxon>
    </lineage>
</organism>
<dbReference type="Proteomes" id="UP000192714">
    <property type="component" value="Unassembled WGS sequence"/>
</dbReference>
<dbReference type="RefSeq" id="WP_249935991.1">
    <property type="nucleotide sequence ID" value="NZ_NAQF01000007.1"/>
</dbReference>
<proteinExistence type="predicted"/>
<protein>
    <recommendedName>
        <fullName evidence="3">Minor tail protein</fullName>
    </recommendedName>
</protein>
<dbReference type="AlphaFoldDB" id="A0AB73MYY3"/>